<evidence type="ECO:0000313" key="17">
    <source>
        <dbReference type="EMBL" id="KAL3233045.1"/>
    </source>
</evidence>
<evidence type="ECO:0000256" key="15">
    <source>
        <dbReference type="RuleBase" id="RU367007"/>
    </source>
</evidence>
<keyword evidence="9 15" id="KW-0256">Endoplasmic reticulum</keyword>
<feature type="transmembrane region" description="Helical" evidence="15">
    <location>
        <begin position="253"/>
        <end position="272"/>
    </location>
</feature>
<dbReference type="Pfam" id="PF02815">
    <property type="entry name" value="MIR"/>
    <property type="match status" value="1"/>
</dbReference>
<reference evidence="17 18" key="1">
    <citation type="submission" date="2024-05" db="EMBL/GenBank/DDBJ databases">
        <title>Long read based assembly of the Candida bracarensis genome reveals expanded adhesin content.</title>
        <authorList>
            <person name="Marcet-Houben M."/>
            <person name="Ksiezopolska E."/>
            <person name="Gabaldon T."/>
        </authorList>
    </citation>
    <scope>NUCLEOTIDE SEQUENCE [LARGE SCALE GENOMIC DNA]</scope>
    <source>
        <strain evidence="17 18">CBM6</strain>
    </source>
</reference>
<dbReference type="Gene3D" id="2.80.10.50">
    <property type="match status" value="1"/>
</dbReference>
<feature type="transmembrane region" description="Helical" evidence="15">
    <location>
        <begin position="682"/>
        <end position="698"/>
    </location>
</feature>
<comment type="function">
    <text evidence="15">Transfers mannose from Dol-P-mannose to Ser or Thr residues on proteins.</text>
</comment>
<evidence type="ECO:0000256" key="4">
    <source>
        <dbReference type="ARBA" id="ARBA00012839"/>
    </source>
</evidence>
<keyword evidence="7 15" id="KW-0812">Transmembrane</keyword>
<keyword evidence="10 15" id="KW-1133">Transmembrane helix</keyword>
<dbReference type="PANTHER" id="PTHR10050:SF52">
    <property type="entry name" value="DOLICHYL-PHOSPHATE-MANNOSE--PROTEIN MANNOSYLTRANSFERASE 6"/>
    <property type="match status" value="1"/>
</dbReference>
<proteinExistence type="inferred from homology"/>
<feature type="transmembrane region" description="Helical" evidence="15">
    <location>
        <begin position="121"/>
        <end position="140"/>
    </location>
</feature>
<keyword evidence="11 15" id="KW-0472">Membrane</keyword>
<evidence type="ECO:0000256" key="9">
    <source>
        <dbReference type="ARBA" id="ARBA00022824"/>
    </source>
</evidence>
<dbReference type="InterPro" id="IPR027005">
    <property type="entry name" value="PMT-like"/>
</dbReference>
<sequence>MNEQLEEVKVDSKVEKLPPTNSANKFARYRDIIVCLGLTILSFAVRFQGIDRNGSVVWDEAHFGKFGSYYIKHEFYHDVHPPLGKMLIALSEWLAGFDGNFEFDSGKKYPDGVNFKFMRQFNATFGALCVPVVFFIANTMKLNWKTVYLVTLMATLEHSFIALSKFILLDSMLLFFTLTTFAGLVKLISLRKKQLTRQWSWWMLVTGLSIGCVCSVKWVGLFITVVVGVYTILDLFEHYCSSTESRKIYYKHWTIRIINLIIIPFLFYLFCFRIHFLLLYKSGTGDASTNTLFQINLEGSKIENGPRNVMFGSEVTIRSHGLSPNLLHSHTQLYPDGSRQRQVTGYGHSDGNNNWVIKFGRTTGKHLDLDGHYYNGELVPVRNGDILRLFHIRNECNLHSHKISSHVSKGNYEVSGYGTESIGDEKDDWVIEIMEQMKSSNPEFPEEDKDILHPVSTMFRLRHKELGCYLASTGLSYPTWGFHQAEIVCKYSWGSRDKSTWWNIENHWNDELQIDDDYVPPKSKFWTDFVLINFAMASSNNALVPDEDKYDYLASKAWEWPTLHKGLRLCGWSSAGIRYYLLGSPFNTWLSSIAIILNILIIVRYLICWRRQETKITEEGHWKFIVLYCFPLLAWLANFAPYVMMGRVTYVHHYMPSLSFAIIVFGSVLEYIIPNNKIIQSATYLILYAGCIYIYWYFAPICQGLEGVGSHYFHLQWLPLWDIAV</sequence>
<feature type="transmembrane region" description="Helical" evidence="15">
    <location>
        <begin position="160"/>
        <end position="188"/>
    </location>
</feature>
<keyword evidence="18" id="KW-1185">Reference proteome</keyword>
<evidence type="ECO:0000256" key="7">
    <source>
        <dbReference type="ARBA" id="ARBA00022692"/>
    </source>
</evidence>
<dbReference type="PANTHER" id="PTHR10050">
    <property type="entry name" value="DOLICHYL-PHOSPHATE-MANNOSE--PROTEIN MANNOSYLTRANSFERASE"/>
    <property type="match status" value="1"/>
</dbReference>
<evidence type="ECO:0000256" key="1">
    <source>
        <dbReference type="ARBA" id="ARBA00004477"/>
    </source>
</evidence>
<feature type="transmembrane region" description="Helical" evidence="15">
    <location>
        <begin position="588"/>
        <end position="609"/>
    </location>
</feature>
<accession>A0ABR4NWG7</accession>
<comment type="similarity">
    <text evidence="3 15">Belongs to the glycosyltransferase 39 family.</text>
</comment>
<evidence type="ECO:0000256" key="3">
    <source>
        <dbReference type="ARBA" id="ARBA00007222"/>
    </source>
</evidence>
<dbReference type="SUPFAM" id="SSF82109">
    <property type="entry name" value="MIR domain"/>
    <property type="match status" value="1"/>
</dbReference>
<organism evidence="17 18">
    <name type="scientific">Nakaseomyces bracarensis</name>
    <dbReference type="NCBI Taxonomy" id="273131"/>
    <lineage>
        <taxon>Eukaryota</taxon>
        <taxon>Fungi</taxon>
        <taxon>Dikarya</taxon>
        <taxon>Ascomycota</taxon>
        <taxon>Saccharomycotina</taxon>
        <taxon>Saccharomycetes</taxon>
        <taxon>Saccharomycetales</taxon>
        <taxon>Saccharomycetaceae</taxon>
        <taxon>Nakaseomyces</taxon>
    </lineage>
</organism>
<dbReference type="EC" id="2.4.1.109" evidence="4 15"/>
<evidence type="ECO:0000256" key="8">
    <source>
        <dbReference type="ARBA" id="ARBA00022737"/>
    </source>
</evidence>
<dbReference type="Pfam" id="PF16192">
    <property type="entry name" value="PMT_4TMC"/>
    <property type="match status" value="1"/>
</dbReference>
<dbReference type="InterPro" id="IPR003342">
    <property type="entry name" value="ArnT-like_N"/>
</dbReference>
<dbReference type="GO" id="GO:0016757">
    <property type="term" value="F:glycosyltransferase activity"/>
    <property type="evidence" value="ECO:0007669"/>
    <property type="project" value="UniProtKB-KW"/>
</dbReference>
<feature type="transmembrane region" description="Helical" evidence="15">
    <location>
        <begin position="200"/>
        <end position="233"/>
    </location>
</feature>
<keyword evidence="12" id="KW-0325">Glycoprotein</keyword>
<name>A0ABR4NWG7_9SACH</name>
<evidence type="ECO:0000256" key="14">
    <source>
        <dbReference type="ARBA" id="ARBA00045102"/>
    </source>
</evidence>
<evidence type="ECO:0000256" key="11">
    <source>
        <dbReference type="ARBA" id="ARBA00023136"/>
    </source>
</evidence>
<feature type="domain" description="MIR" evidence="16">
    <location>
        <begin position="378"/>
        <end position="434"/>
    </location>
</feature>
<dbReference type="InterPro" id="IPR032421">
    <property type="entry name" value="PMT_4TMC"/>
</dbReference>
<dbReference type="InterPro" id="IPR036300">
    <property type="entry name" value="MIR_dom_sf"/>
</dbReference>
<comment type="pathway">
    <text evidence="2 15">Protein modification; protein glycosylation.</text>
</comment>
<protein>
    <recommendedName>
        <fullName evidence="4 15">Dolichyl-phosphate-mannose--protein mannosyltransferase</fullName>
        <ecNumber evidence="4 15">2.4.1.109</ecNumber>
    </recommendedName>
</protein>
<keyword evidence="6 15" id="KW-0808">Transferase</keyword>
<comment type="caution">
    <text evidence="17">The sequence shown here is derived from an EMBL/GenBank/DDBJ whole genome shotgun (WGS) entry which is preliminary data.</text>
</comment>
<feature type="transmembrane region" description="Helical" evidence="15">
    <location>
        <begin position="621"/>
        <end position="642"/>
    </location>
</feature>
<evidence type="ECO:0000256" key="10">
    <source>
        <dbReference type="ARBA" id="ARBA00022989"/>
    </source>
</evidence>
<keyword evidence="5 15" id="KW-0328">Glycosyltransferase</keyword>
<comment type="catalytic activity">
    <reaction evidence="13 15">
        <text>a di-trans,poly-cis-dolichyl beta-D-mannosyl phosphate + L-threonyl-[protein] = 3-O-(alpha-D-mannosyl)-L-threonyl-[protein] + a di-trans,poly-cis-dolichyl phosphate + H(+)</text>
        <dbReference type="Rhea" id="RHEA:53396"/>
        <dbReference type="Rhea" id="RHEA-COMP:11060"/>
        <dbReference type="Rhea" id="RHEA-COMP:13547"/>
        <dbReference type="Rhea" id="RHEA-COMP:19498"/>
        <dbReference type="Rhea" id="RHEA-COMP:19501"/>
        <dbReference type="ChEBI" id="CHEBI:15378"/>
        <dbReference type="ChEBI" id="CHEBI:30013"/>
        <dbReference type="ChEBI" id="CHEBI:57683"/>
        <dbReference type="ChEBI" id="CHEBI:58211"/>
        <dbReference type="ChEBI" id="CHEBI:137323"/>
        <dbReference type="EC" id="2.4.1.109"/>
    </reaction>
</comment>
<evidence type="ECO:0000256" key="13">
    <source>
        <dbReference type="ARBA" id="ARBA00045085"/>
    </source>
</evidence>
<dbReference type="InterPro" id="IPR016093">
    <property type="entry name" value="MIR_motif"/>
</dbReference>
<keyword evidence="8" id="KW-0677">Repeat</keyword>
<feature type="transmembrane region" description="Helical" evidence="15">
    <location>
        <begin position="654"/>
        <end position="673"/>
    </location>
</feature>
<comment type="catalytic activity">
    <reaction evidence="14 15">
        <text>a di-trans,poly-cis-dolichyl beta-D-mannosyl phosphate + L-seryl-[protein] = 3-O-(alpha-D-mannosyl)-L-seryl-[protein] + a di-trans,poly-cis-dolichyl phosphate + H(+)</text>
        <dbReference type="Rhea" id="RHEA:17377"/>
        <dbReference type="Rhea" id="RHEA-COMP:9863"/>
        <dbReference type="Rhea" id="RHEA-COMP:13546"/>
        <dbReference type="Rhea" id="RHEA-COMP:19498"/>
        <dbReference type="Rhea" id="RHEA-COMP:19501"/>
        <dbReference type="ChEBI" id="CHEBI:15378"/>
        <dbReference type="ChEBI" id="CHEBI:29999"/>
        <dbReference type="ChEBI" id="CHEBI:57683"/>
        <dbReference type="ChEBI" id="CHEBI:58211"/>
        <dbReference type="ChEBI" id="CHEBI:137321"/>
        <dbReference type="EC" id="2.4.1.109"/>
    </reaction>
</comment>
<evidence type="ECO:0000256" key="5">
    <source>
        <dbReference type="ARBA" id="ARBA00022676"/>
    </source>
</evidence>
<evidence type="ECO:0000256" key="2">
    <source>
        <dbReference type="ARBA" id="ARBA00004922"/>
    </source>
</evidence>
<dbReference type="SMART" id="SM00472">
    <property type="entry name" value="MIR"/>
    <property type="match status" value="3"/>
</dbReference>
<dbReference type="Pfam" id="PF02366">
    <property type="entry name" value="PMT"/>
    <property type="match status" value="1"/>
</dbReference>
<dbReference type="Proteomes" id="UP001623330">
    <property type="component" value="Unassembled WGS sequence"/>
</dbReference>
<evidence type="ECO:0000313" key="18">
    <source>
        <dbReference type="Proteomes" id="UP001623330"/>
    </source>
</evidence>
<feature type="transmembrane region" description="Helical" evidence="15">
    <location>
        <begin position="27"/>
        <end position="45"/>
    </location>
</feature>
<evidence type="ECO:0000259" key="16">
    <source>
        <dbReference type="PROSITE" id="PS50919"/>
    </source>
</evidence>
<feature type="domain" description="MIR" evidence="16">
    <location>
        <begin position="306"/>
        <end position="360"/>
    </location>
</feature>
<gene>
    <name evidence="17" type="ORF">RNJ44_04961</name>
</gene>
<evidence type="ECO:0000256" key="6">
    <source>
        <dbReference type="ARBA" id="ARBA00022679"/>
    </source>
</evidence>
<dbReference type="EMBL" id="JBEVYD010000005">
    <property type="protein sequence ID" value="KAL3233045.1"/>
    <property type="molecule type" value="Genomic_DNA"/>
</dbReference>
<dbReference type="PROSITE" id="PS50919">
    <property type="entry name" value="MIR"/>
    <property type="match status" value="3"/>
</dbReference>
<dbReference type="CDD" id="cd23284">
    <property type="entry name" value="beta-trefoil_MIR_PMT2-like"/>
    <property type="match status" value="1"/>
</dbReference>
<feature type="domain" description="MIR" evidence="16">
    <location>
        <begin position="449"/>
        <end position="507"/>
    </location>
</feature>
<comment type="subcellular location">
    <subcellularLocation>
        <location evidence="1 15">Endoplasmic reticulum membrane</location>
        <topology evidence="1 15">Multi-pass membrane protein</topology>
    </subcellularLocation>
</comment>
<evidence type="ECO:0000256" key="12">
    <source>
        <dbReference type="ARBA" id="ARBA00023180"/>
    </source>
</evidence>